<evidence type="ECO:0000256" key="1">
    <source>
        <dbReference type="SAM" id="SignalP"/>
    </source>
</evidence>
<dbReference type="OrthoDB" id="2678699at2"/>
<gene>
    <name evidence="2" type="ORF">L323_02590</name>
</gene>
<dbReference type="PATRIC" id="fig|1330534.3.peg.516"/>
<dbReference type="EMBL" id="ATAY01000014">
    <property type="protein sequence ID" value="EPR13837.1"/>
    <property type="molecule type" value="Genomic_DNA"/>
</dbReference>
<name>U4R6U0_9FIRM</name>
<feature type="signal peptide" evidence="1">
    <location>
        <begin position="1"/>
        <end position="26"/>
    </location>
</feature>
<dbReference type="RefSeq" id="WP_020814152.1">
    <property type="nucleotide sequence ID" value="NZ_ATAY01000014.1"/>
</dbReference>
<protein>
    <submittedName>
        <fullName evidence="2">Uncharacterized protein</fullName>
    </submittedName>
</protein>
<accession>U4R6U0</accession>
<comment type="caution">
    <text evidence="2">The sequence shown here is derived from an EMBL/GenBank/DDBJ whole genome shotgun (WGS) entry which is preliminary data.</text>
</comment>
<keyword evidence="1" id="KW-0732">Signal</keyword>
<reference evidence="2 3" key="1">
    <citation type="journal article" date="2013" name="Genome Announc.">
        <title>Draft Genome Sequence of the Cellulolytic Bacterium Clostridium papyrosolvens C7 (ATCC 700395).</title>
        <authorList>
            <person name="Zepeda V."/>
            <person name="Dassa B."/>
            <person name="Borovok I."/>
            <person name="Lamed R."/>
            <person name="Bayer E.A."/>
            <person name="Cate J.H."/>
        </authorList>
    </citation>
    <scope>NUCLEOTIDE SEQUENCE [LARGE SCALE GENOMIC DNA]</scope>
    <source>
        <strain evidence="2 3">C7</strain>
    </source>
</reference>
<dbReference type="AlphaFoldDB" id="U4R6U0"/>
<organism evidence="2 3">
    <name type="scientific">Ruminiclostridium papyrosolvens C7</name>
    <dbReference type="NCBI Taxonomy" id="1330534"/>
    <lineage>
        <taxon>Bacteria</taxon>
        <taxon>Bacillati</taxon>
        <taxon>Bacillota</taxon>
        <taxon>Clostridia</taxon>
        <taxon>Eubacteriales</taxon>
        <taxon>Oscillospiraceae</taxon>
        <taxon>Ruminiclostridium</taxon>
    </lineage>
</organism>
<proteinExistence type="predicted"/>
<dbReference type="Proteomes" id="UP000016860">
    <property type="component" value="Unassembled WGS sequence"/>
</dbReference>
<sequence length="141" mass="15398">MNKRVISFLLTIILILPLFTSGAYSAANTKVKVTLQSVACVENNHVGNEWGYGATVNKKAIYEGQTVEISTSPNGKITIVSTAEEDDSYPDYGSKTLTVSVSKLKASTSTKYTSNVTVVENRGRYSGNSAVWKFTYIIKKK</sequence>
<evidence type="ECO:0000313" key="2">
    <source>
        <dbReference type="EMBL" id="EPR13837.1"/>
    </source>
</evidence>
<evidence type="ECO:0000313" key="3">
    <source>
        <dbReference type="Proteomes" id="UP000016860"/>
    </source>
</evidence>
<feature type="chain" id="PRO_5039251074" evidence="1">
    <location>
        <begin position="27"/>
        <end position="141"/>
    </location>
</feature>